<dbReference type="OrthoDB" id="9791972at2"/>
<proteinExistence type="inferred from homology"/>
<dbReference type="InterPro" id="IPR001790">
    <property type="entry name" value="Ribosomal_uL10"/>
</dbReference>
<dbReference type="HOGENOM" id="CLU_092227_1_2_0"/>
<evidence type="ECO:0000256" key="5">
    <source>
        <dbReference type="HAMAP-Rule" id="MF_00362"/>
    </source>
</evidence>
<evidence type="ECO:0000256" key="1">
    <source>
        <dbReference type="ARBA" id="ARBA00008889"/>
    </source>
</evidence>
<organism evidence="6 7">
    <name type="scientific">Truepera radiovictrix (strain DSM 17093 / CIP 108686 / LMG 22925 / RQ-24)</name>
    <dbReference type="NCBI Taxonomy" id="649638"/>
    <lineage>
        <taxon>Bacteria</taxon>
        <taxon>Thermotogati</taxon>
        <taxon>Deinococcota</taxon>
        <taxon>Deinococci</taxon>
        <taxon>Trueperales</taxon>
        <taxon>Trueperaceae</taxon>
        <taxon>Truepera</taxon>
    </lineage>
</organism>
<gene>
    <name evidence="5" type="primary">rplJ</name>
    <name evidence="6" type="ordered locus">Trad_2478</name>
</gene>
<protein>
    <recommendedName>
        <fullName evidence="4 5">Large ribosomal subunit protein uL10</fullName>
    </recommendedName>
</protein>
<evidence type="ECO:0000313" key="6">
    <source>
        <dbReference type="EMBL" id="ADI15586.1"/>
    </source>
</evidence>
<keyword evidence="2 5" id="KW-0689">Ribosomal protein</keyword>
<evidence type="ECO:0000256" key="4">
    <source>
        <dbReference type="ARBA" id="ARBA00035202"/>
    </source>
</evidence>
<dbReference type="PANTHER" id="PTHR11560">
    <property type="entry name" value="39S RIBOSOMAL PROTEIN L10, MITOCHONDRIAL"/>
    <property type="match status" value="1"/>
</dbReference>
<dbReference type="HAMAP" id="MF_00362">
    <property type="entry name" value="Ribosomal_uL10"/>
    <property type="match status" value="1"/>
</dbReference>
<comment type="subunit">
    <text evidence="5">Part of the ribosomal stalk of the 50S ribosomal subunit. The N-terminus interacts with L11 and the large rRNA to form the base of the stalk. The C-terminus forms an elongated spine to which L12 dimers bind in a sequential fashion forming a multimeric L10(L12)X complex.</text>
</comment>
<dbReference type="AlphaFoldDB" id="D7CTN9"/>
<dbReference type="eggNOG" id="COG0244">
    <property type="taxonomic scope" value="Bacteria"/>
</dbReference>
<dbReference type="GO" id="GO:0015934">
    <property type="term" value="C:large ribosomal subunit"/>
    <property type="evidence" value="ECO:0007669"/>
    <property type="project" value="InterPro"/>
</dbReference>
<dbReference type="Proteomes" id="UP000000379">
    <property type="component" value="Chromosome"/>
</dbReference>
<dbReference type="InterPro" id="IPR043141">
    <property type="entry name" value="Ribosomal_uL10-like_sf"/>
</dbReference>
<keyword evidence="7" id="KW-1185">Reference proteome</keyword>
<name>D7CTN9_TRURR</name>
<dbReference type="SUPFAM" id="SSF160369">
    <property type="entry name" value="Ribosomal protein L10-like"/>
    <property type="match status" value="1"/>
</dbReference>
<dbReference type="STRING" id="649638.Trad_2478"/>
<sequence length="179" mass="19037">MANPRNEASVAELRELLGDVKTFFLVDYQGLSAEQIGALRRKLRDAGGRLLVAKNTLVNVVLKEQGVTGLEDQLKGPTALVLVGDDPVTPAKAVTDFSKDHPNDLPVAKGGLLQGAVIGSDALSKIAKLPARDQLLSELVGVLQAPLQQLVGVLDAAPRNLVSVMTNYSEKLKEEEHGV</sequence>
<reference evidence="7" key="1">
    <citation type="submission" date="2010-05" db="EMBL/GenBank/DDBJ databases">
        <title>The complete genome of Truepera radiovictris DSM 17093.</title>
        <authorList>
            <consortium name="US DOE Joint Genome Institute (JGI-PGF)"/>
            <person name="Lucas S."/>
            <person name="Copeland A."/>
            <person name="Lapidus A."/>
            <person name="Glavina del Rio T."/>
            <person name="Dalin E."/>
            <person name="Tice H."/>
            <person name="Bruce D."/>
            <person name="Goodwin L."/>
            <person name="Pitluck S."/>
            <person name="Kyrpides N."/>
            <person name="Mavromatis K."/>
            <person name="Ovchinnikova G."/>
            <person name="Munk A.C."/>
            <person name="Detter J.C."/>
            <person name="Han C."/>
            <person name="Tapia R."/>
            <person name="Land M."/>
            <person name="Hauser L."/>
            <person name="Markowitz V."/>
            <person name="Cheng J.-F."/>
            <person name="Hugenholtz P."/>
            <person name="Woyke T."/>
            <person name="Wu D."/>
            <person name="Tindall B."/>
            <person name="Pomrenke H.G."/>
            <person name="Brambilla E."/>
            <person name="Klenk H.-P."/>
            <person name="Eisen J.A."/>
        </authorList>
    </citation>
    <scope>NUCLEOTIDE SEQUENCE [LARGE SCALE GENOMIC DNA]</scope>
    <source>
        <strain evidence="7">DSM 17093 / CIP 108686 / LMG 22925 / RQ-24</strain>
    </source>
</reference>
<accession>D7CTN9</accession>
<dbReference type="NCBIfam" id="NF000955">
    <property type="entry name" value="PRK00099.1-1"/>
    <property type="match status" value="1"/>
</dbReference>
<dbReference type="InterPro" id="IPR022973">
    <property type="entry name" value="Ribosomal_uL10_bac"/>
</dbReference>
<keyword evidence="3 5" id="KW-0687">Ribonucleoprotein</keyword>
<dbReference type="KEGG" id="tra:Trad_2478"/>
<dbReference type="PROSITE" id="PS01109">
    <property type="entry name" value="RIBOSOMAL_L10"/>
    <property type="match status" value="1"/>
</dbReference>
<evidence type="ECO:0000256" key="3">
    <source>
        <dbReference type="ARBA" id="ARBA00023274"/>
    </source>
</evidence>
<dbReference type="Pfam" id="PF00466">
    <property type="entry name" value="Ribosomal_L10"/>
    <property type="match status" value="1"/>
</dbReference>
<dbReference type="GO" id="GO:0003735">
    <property type="term" value="F:structural constituent of ribosome"/>
    <property type="evidence" value="ECO:0007669"/>
    <property type="project" value="InterPro"/>
</dbReference>
<dbReference type="EMBL" id="CP002049">
    <property type="protein sequence ID" value="ADI15586.1"/>
    <property type="molecule type" value="Genomic_DNA"/>
</dbReference>
<dbReference type="CDD" id="cd05797">
    <property type="entry name" value="Ribosomal_L10"/>
    <property type="match status" value="1"/>
</dbReference>
<dbReference type="InterPro" id="IPR002363">
    <property type="entry name" value="Ribosomal_uL10_CS_bac"/>
</dbReference>
<dbReference type="GO" id="GO:0070180">
    <property type="term" value="F:large ribosomal subunit rRNA binding"/>
    <property type="evidence" value="ECO:0007669"/>
    <property type="project" value="UniProtKB-UniRule"/>
</dbReference>
<dbReference type="Gene3D" id="3.30.70.1730">
    <property type="match status" value="1"/>
</dbReference>
<evidence type="ECO:0000256" key="2">
    <source>
        <dbReference type="ARBA" id="ARBA00022980"/>
    </source>
</evidence>
<reference evidence="6 7" key="2">
    <citation type="journal article" date="2011" name="Stand. Genomic Sci.">
        <title>Complete genome sequence of Truepera radiovictrix type strain (RQ-24).</title>
        <authorList>
            <person name="Ivanova N."/>
            <person name="Rohde C."/>
            <person name="Munk C."/>
            <person name="Nolan M."/>
            <person name="Lucas S."/>
            <person name="Del Rio T.G."/>
            <person name="Tice H."/>
            <person name="Deshpande S."/>
            <person name="Cheng J.F."/>
            <person name="Tapia R."/>
            <person name="Han C."/>
            <person name="Goodwin L."/>
            <person name="Pitluck S."/>
            <person name="Liolios K."/>
            <person name="Mavromatis K."/>
            <person name="Mikhailova N."/>
            <person name="Pati A."/>
            <person name="Chen A."/>
            <person name="Palaniappan K."/>
            <person name="Land M."/>
            <person name="Hauser L."/>
            <person name="Chang Y.J."/>
            <person name="Jeffries C.D."/>
            <person name="Brambilla E."/>
            <person name="Rohde M."/>
            <person name="Goker M."/>
            <person name="Tindall B.J."/>
            <person name="Woyke T."/>
            <person name="Bristow J."/>
            <person name="Eisen J.A."/>
            <person name="Markowitz V."/>
            <person name="Hugenholtz P."/>
            <person name="Kyrpides N.C."/>
            <person name="Klenk H.P."/>
            <person name="Lapidus A."/>
        </authorList>
    </citation>
    <scope>NUCLEOTIDE SEQUENCE [LARGE SCALE GENOMIC DNA]</scope>
    <source>
        <strain evidence="7">DSM 17093 / CIP 108686 / LMG 22925 / RQ-24</strain>
    </source>
</reference>
<comment type="similarity">
    <text evidence="1 5">Belongs to the universal ribosomal protein uL10 family.</text>
</comment>
<dbReference type="InterPro" id="IPR047865">
    <property type="entry name" value="Ribosomal_uL10_bac_type"/>
</dbReference>
<evidence type="ECO:0000313" key="7">
    <source>
        <dbReference type="Proteomes" id="UP000000379"/>
    </source>
</evidence>
<comment type="function">
    <text evidence="5">Forms part of the ribosomal stalk, playing a central role in the interaction of the ribosome with GTP-bound translation factors.</text>
</comment>
<dbReference type="RefSeq" id="WP_013178948.1">
    <property type="nucleotide sequence ID" value="NC_014221.1"/>
</dbReference>
<keyword evidence="5" id="KW-0699">rRNA-binding</keyword>
<keyword evidence="5" id="KW-0694">RNA-binding</keyword>
<dbReference type="GO" id="GO:0006412">
    <property type="term" value="P:translation"/>
    <property type="evidence" value="ECO:0007669"/>
    <property type="project" value="UniProtKB-UniRule"/>
</dbReference>
<dbReference type="Gene3D" id="6.10.250.290">
    <property type="match status" value="1"/>
</dbReference>